<proteinExistence type="predicted"/>
<dbReference type="InterPro" id="IPR053863">
    <property type="entry name" value="Glyoxy/Ble-like_N"/>
</dbReference>
<dbReference type="GO" id="GO:0016829">
    <property type="term" value="F:lyase activity"/>
    <property type="evidence" value="ECO:0007669"/>
    <property type="project" value="UniProtKB-KW"/>
</dbReference>
<feature type="domain" description="VOC" evidence="2">
    <location>
        <begin position="84"/>
        <end position="209"/>
    </location>
</feature>
<dbReference type="PROSITE" id="PS51819">
    <property type="entry name" value="VOC"/>
    <property type="match status" value="1"/>
</dbReference>
<feature type="chain" id="PRO_5039349228" evidence="1">
    <location>
        <begin position="22"/>
        <end position="211"/>
    </location>
</feature>
<dbReference type="RefSeq" id="WP_130342068.1">
    <property type="nucleotide sequence ID" value="NZ_SGWQ01000001.1"/>
</dbReference>
<keyword evidence="3" id="KW-0456">Lyase</keyword>
<keyword evidence="4" id="KW-1185">Reference proteome</keyword>
<dbReference type="InterPro" id="IPR029068">
    <property type="entry name" value="Glyas_Bleomycin-R_OHBP_Dase"/>
</dbReference>
<dbReference type="SUPFAM" id="SSF54593">
    <property type="entry name" value="Glyoxalase/Bleomycin resistance protein/Dihydroxybiphenyl dioxygenase"/>
    <property type="match status" value="1"/>
</dbReference>
<sequence>MTTRRKIIWLLVAAAAPLAVTVVVLSDQDDPNPAVSSTPTWSAGFAESRRKLPSGDVSIRRVALRVVGVNAGAGATPGRPKEIPMQTIIGLPVTDVAKSKEFFTALGFTVNPYVDDEKLCNIVLNDGSSLMLYAREVFTSYTGVAVPDPASAREVMNGFAAESREQVDEIAAKALAAGGGSLGDAQENGGLYMRAFTDLDGHWWSVNHIAF</sequence>
<dbReference type="Gene3D" id="3.10.180.10">
    <property type="entry name" value="2,3-Dihydroxybiphenyl 1,2-Dioxygenase, domain 1"/>
    <property type="match status" value="1"/>
</dbReference>
<dbReference type="AlphaFoldDB" id="A0A4Q7L512"/>
<reference evidence="3 4" key="1">
    <citation type="submission" date="2019-02" db="EMBL/GenBank/DDBJ databases">
        <title>Genomic Encyclopedia of Type Strains, Phase IV (KMG-IV): sequencing the most valuable type-strain genomes for metagenomic binning, comparative biology and taxonomic classification.</title>
        <authorList>
            <person name="Goeker M."/>
        </authorList>
    </citation>
    <scope>NUCLEOTIDE SEQUENCE [LARGE SCALE GENOMIC DNA]</scope>
    <source>
        <strain evidence="3 4">DSM 101727</strain>
    </source>
</reference>
<dbReference type="Pfam" id="PF22677">
    <property type="entry name" value="Ble-like_N"/>
    <property type="match status" value="1"/>
</dbReference>
<evidence type="ECO:0000313" key="3">
    <source>
        <dbReference type="EMBL" id="RZS44377.1"/>
    </source>
</evidence>
<dbReference type="OrthoDB" id="4265398at2"/>
<dbReference type="Proteomes" id="UP000294257">
    <property type="component" value="Unassembled WGS sequence"/>
</dbReference>
<dbReference type="PANTHER" id="PTHR36503:SF2">
    <property type="entry name" value="BLR2408 PROTEIN"/>
    <property type="match status" value="1"/>
</dbReference>
<evidence type="ECO:0000313" key="4">
    <source>
        <dbReference type="Proteomes" id="UP000294257"/>
    </source>
</evidence>
<dbReference type="InterPro" id="IPR037523">
    <property type="entry name" value="VOC_core"/>
</dbReference>
<accession>A0A4Q7L512</accession>
<evidence type="ECO:0000256" key="1">
    <source>
        <dbReference type="SAM" id="SignalP"/>
    </source>
</evidence>
<name>A0A4Q7L512_9PSEU</name>
<gene>
    <name evidence="3" type="ORF">EV193_101253</name>
</gene>
<feature type="signal peptide" evidence="1">
    <location>
        <begin position="1"/>
        <end position="21"/>
    </location>
</feature>
<dbReference type="PANTHER" id="PTHR36503">
    <property type="entry name" value="BLR2520 PROTEIN"/>
    <property type="match status" value="1"/>
</dbReference>
<evidence type="ECO:0000259" key="2">
    <source>
        <dbReference type="PROSITE" id="PS51819"/>
    </source>
</evidence>
<keyword evidence="1" id="KW-0732">Signal</keyword>
<organism evidence="3 4">
    <name type="scientific">Herbihabitans rhizosphaerae</name>
    <dbReference type="NCBI Taxonomy" id="1872711"/>
    <lineage>
        <taxon>Bacteria</taxon>
        <taxon>Bacillati</taxon>
        <taxon>Actinomycetota</taxon>
        <taxon>Actinomycetes</taxon>
        <taxon>Pseudonocardiales</taxon>
        <taxon>Pseudonocardiaceae</taxon>
        <taxon>Herbihabitans</taxon>
    </lineage>
</organism>
<protein>
    <submittedName>
        <fullName evidence="3">Putative lactoylglutathione lyase</fullName>
    </submittedName>
</protein>
<dbReference type="EMBL" id="SGWQ01000001">
    <property type="protein sequence ID" value="RZS44377.1"/>
    <property type="molecule type" value="Genomic_DNA"/>
</dbReference>
<comment type="caution">
    <text evidence="3">The sequence shown here is derived from an EMBL/GenBank/DDBJ whole genome shotgun (WGS) entry which is preliminary data.</text>
</comment>